<feature type="compositionally biased region" description="Basic and acidic residues" evidence="2">
    <location>
        <begin position="52"/>
        <end position="65"/>
    </location>
</feature>
<reference evidence="3 4" key="1">
    <citation type="submission" date="2019-04" db="EMBL/GenBank/DDBJ databases">
        <title>Comparative genomics and transcriptomics to analyze fruiting body development in filamentous ascomycetes.</title>
        <authorList>
            <consortium name="DOE Joint Genome Institute"/>
            <person name="Lutkenhaus R."/>
            <person name="Traeger S."/>
            <person name="Breuer J."/>
            <person name="Kuo A."/>
            <person name="Lipzen A."/>
            <person name="Pangilinan J."/>
            <person name="Dilworth D."/>
            <person name="Sandor L."/>
            <person name="Poggeler S."/>
            <person name="Barry K."/>
            <person name="Grigoriev I.V."/>
            <person name="Nowrousian M."/>
        </authorList>
    </citation>
    <scope>NUCLEOTIDE SEQUENCE [LARGE SCALE GENOMIC DNA]</scope>
    <source>
        <strain evidence="3 4">CBS 389.68</strain>
    </source>
</reference>
<evidence type="ECO:0000313" key="4">
    <source>
        <dbReference type="Proteomes" id="UP000298138"/>
    </source>
</evidence>
<name>A0A4S2MY67_9PEZI</name>
<sequence length="399" mass="45255">MATSMKYFLRALKGNSGSEQELRPSPHQPERCDVVESIEDGKPKLPPFQGDKVLDPHRSLVEKRRNQSVATESCPQEPPQHTERRPSHPTDAPPVPRLDTPESESDDQSDEHHPSPNPLETASKAMAASVPQKSSRDVPPQGASPADRSTPSESFKIKGLDDDMFQTVVNHRNGQQNASNSNSTRTRHRYSSSSAKKSEIDHSRYLKIKKQLDKCDRYCAELEHDNDALKDKNKALSQKYQTLRHDYQQLEEQVRVLQARNDSLEVAHIKSVNSVGTGIQPVSDQEFIKRLGELQSEVNSFSRRMSRHKEIKCDPLEIFPWLNRGSRYNGSLSECGLKVGTILEMVFWAALEQSHNDRVAIPDYGNHIEYFRQLEGWIRRILPSKKIEPSSGEATQCPY</sequence>
<gene>
    <name evidence="3" type="ORF">EX30DRAFT_248856</name>
</gene>
<accession>A0A4S2MY67</accession>
<feature type="region of interest" description="Disordered" evidence="2">
    <location>
        <begin position="172"/>
        <end position="199"/>
    </location>
</feature>
<proteinExistence type="predicted"/>
<evidence type="ECO:0000256" key="1">
    <source>
        <dbReference type="SAM" id="Coils"/>
    </source>
</evidence>
<evidence type="ECO:0000313" key="3">
    <source>
        <dbReference type="EMBL" id="TGZ81554.1"/>
    </source>
</evidence>
<feature type="coiled-coil region" evidence="1">
    <location>
        <begin position="212"/>
        <end position="267"/>
    </location>
</feature>
<dbReference type="OrthoDB" id="5465741at2759"/>
<feature type="compositionally biased region" description="Basic and acidic residues" evidence="2">
    <location>
        <begin position="20"/>
        <end position="43"/>
    </location>
</feature>
<keyword evidence="1" id="KW-0175">Coiled coil</keyword>
<dbReference type="AlphaFoldDB" id="A0A4S2MY67"/>
<protein>
    <submittedName>
        <fullName evidence="3">Uncharacterized protein</fullName>
    </submittedName>
</protein>
<dbReference type="EMBL" id="ML220118">
    <property type="protein sequence ID" value="TGZ81554.1"/>
    <property type="molecule type" value="Genomic_DNA"/>
</dbReference>
<evidence type="ECO:0000256" key="2">
    <source>
        <dbReference type="SAM" id="MobiDB-lite"/>
    </source>
</evidence>
<organism evidence="3 4">
    <name type="scientific">Ascodesmis nigricans</name>
    <dbReference type="NCBI Taxonomy" id="341454"/>
    <lineage>
        <taxon>Eukaryota</taxon>
        <taxon>Fungi</taxon>
        <taxon>Dikarya</taxon>
        <taxon>Ascomycota</taxon>
        <taxon>Pezizomycotina</taxon>
        <taxon>Pezizomycetes</taxon>
        <taxon>Pezizales</taxon>
        <taxon>Ascodesmidaceae</taxon>
        <taxon>Ascodesmis</taxon>
    </lineage>
</organism>
<dbReference type="InParanoid" id="A0A4S2MY67"/>
<keyword evidence="4" id="KW-1185">Reference proteome</keyword>
<dbReference type="Proteomes" id="UP000298138">
    <property type="component" value="Unassembled WGS sequence"/>
</dbReference>
<feature type="region of interest" description="Disordered" evidence="2">
    <location>
        <begin position="12"/>
        <end position="156"/>
    </location>
</feature>